<name>B6ENB6_ALISL</name>
<dbReference type="Gene3D" id="1.10.3680.10">
    <property type="entry name" value="TerB-like"/>
    <property type="match status" value="1"/>
</dbReference>
<dbReference type="AlphaFoldDB" id="B6ENB6"/>
<dbReference type="RefSeq" id="WP_012551279.1">
    <property type="nucleotide sequence ID" value="NC_011312.1"/>
</dbReference>
<evidence type="ECO:0000313" key="3">
    <source>
        <dbReference type="Proteomes" id="UP000001730"/>
    </source>
</evidence>
<organism evidence="2 3">
    <name type="scientific">Aliivibrio salmonicida (strain LFI1238)</name>
    <name type="common">Vibrio salmonicida (strain LFI1238)</name>
    <dbReference type="NCBI Taxonomy" id="316275"/>
    <lineage>
        <taxon>Bacteria</taxon>
        <taxon>Pseudomonadati</taxon>
        <taxon>Pseudomonadota</taxon>
        <taxon>Gammaproteobacteria</taxon>
        <taxon>Vibrionales</taxon>
        <taxon>Vibrionaceae</taxon>
        <taxon>Aliivibrio</taxon>
    </lineage>
</organism>
<keyword evidence="3" id="KW-1185">Reference proteome</keyword>
<proteinExistence type="predicted"/>
<dbReference type="EMBL" id="FM178379">
    <property type="protein sequence ID" value="CAQ80534.1"/>
    <property type="molecule type" value="Genomic_DNA"/>
</dbReference>
<evidence type="ECO:0000313" key="2">
    <source>
        <dbReference type="EMBL" id="CAQ80534.1"/>
    </source>
</evidence>
<gene>
    <name evidence="2" type="ordered locus">VSAL_I2850</name>
</gene>
<dbReference type="HOGENOM" id="CLU_111095_2_0_6"/>
<dbReference type="InterPro" id="IPR007791">
    <property type="entry name" value="DjlA_N"/>
</dbReference>
<dbReference type="InterPro" id="IPR029024">
    <property type="entry name" value="TerB-like"/>
</dbReference>
<feature type="domain" description="Co-chaperone DjlA N-terminal" evidence="1">
    <location>
        <begin position="29"/>
        <end position="143"/>
    </location>
</feature>
<reference evidence="2 3" key="1">
    <citation type="journal article" date="2008" name="BMC Genomics">
        <title>The genome sequence of the fish pathogen Aliivibrio salmonicida strain LFI1238 shows extensive evidence of gene decay.</title>
        <authorList>
            <person name="Hjerde E."/>
            <person name="Lorentzen M.S."/>
            <person name="Holden M.T."/>
            <person name="Seeger K."/>
            <person name="Paulsen S."/>
            <person name="Bason N."/>
            <person name="Churcher C."/>
            <person name="Harris D."/>
            <person name="Norbertczak H."/>
            <person name="Quail M.A."/>
            <person name="Sanders S."/>
            <person name="Thurston S."/>
            <person name="Parkhill J."/>
            <person name="Willassen N.P."/>
            <person name="Thomson N.R."/>
        </authorList>
    </citation>
    <scope>NUCLEOTIDE SEQUENCE [LARGE SCALE GENOMIC DNA]</scope>
    <source>
        <strain evidence="2 3">LFI1238</strain>
    </source>
</reference>
<dbReference type="eggNOG" id="COG4103">
    <property type="taxonomic scope" value="Bacteria"/>
</dbReference>
<protein>
    <recommendedName>
        <fullName evidence="1">Co-chaperone DjlA N-terminal domain-containing protein</fullName>
    </recommendedName>
</protein>
<dbReference type="KEGG" id="vsa:VSAL_I2850"/>
<dbReference type="Pfam" id="PF05099">
    <property type="entry name" value="TerB"/>
    <property type="match status" value="1"/>
</dbReference>
<dbReference type="SUPFAM" id="SSF158682">
    <property type="entry name" value="TerB-like"/>
    <property type="match status" value="1"/>
</dbReference>
<evidence type="ECO:0000259" key="1">
    <source>
        <dbReference type="Pfam" id="PF05099"/>
    </source>
</evidence>
<dbReference type="CDD" id="cd07313">
    <property type="entry name" value="terB_like_2"/>
    <property type="match status" value="1"/>
</dbReference>
<sequence>MFKQLQTLFRKIMHEGGEGGAIDTAGMNLAMASLLCEVSNADHQVNAKEEVAKIQLLIKLLDLNEESAQELLVQAKIKSKASVSLYEFTTKLRSLLPEERFQLIEGMWEIAYADGIIEPMEEAVIRQVSDLIYIEHSAFIRAKLAAKKASE</sequence>
<accession>B6ENB6</accession>
<dbReference type="Proteomes" id="UP000001730">
    <property type="component" value="Chromosome 1"/>
</dbReference>